<evidence type="ECO:0008006" key="4">
    <source>
        <dbReference type="Google" id="ProtNLM"/>
    </source>
</evidence>
<reference evidence="3" key="1">
    <citation type="submission" date="2020-02" db="EMBL/GenBank/DDBJ databases">
        <authorList>
            <person name="Meier V. D."/>
        </authorList>
    </citation>
    <scope>NUCLEOTIDE SEQUENCE</scope>
    <source>
        <strain evidence="3">AVDCRST_MAG23</strain>
    </source>
</reference>
<gene>
    <name evidence="3" type="ORF">AVDCRST_MAG23-1603</name>
</gene>
<keyword evidence="2" id="KW-0812">Transmembrane</keyword>
<accession>A0A6J4U1K2</accession>
<keyword evidence="2" id="KW-1133">Transmembrane helix</keyword>
<name>A0A6J4U1K2_9SPHN</name>
<feature type="region of interest" description="Disordered" evidence="1">
    <location>
        <begin position="20"/>
        <end position="60"/>
    </location>
</feature>
<evidence type="ECO:0000256" key="1">
    <source>
        <dbReference type="SAM" id="MobiDB-lite"/>
    </source>
</evidence>
<protein>
    <recommendedName>
        <fullName evidence="4">DUF4349 domain-containing protein</fullName>
    </recommendedName>
</protein>
<feature type="compositionally biased region" description="Gly residues" evidence="1">
    <location>
        <begin position="20"/>
        <end position="30"/>
    </location>
</feature>
<proteinExistence type="predicted"/>
<dbReference type="PROSITE" id="PS51257">
    <property type="entry name" value="PROKAR_LIPOPROTEIN"/>
    <property type="match status" value="1"/>
</dbReference>
<feature type="transmembrane region" description="Helical" evidence="2">
    <location>
        <begin position="255"/>
        <end position="283"/>
    </location>
</feature>
<keyword evidence="2" id="KW-0472">Membrane</keyword>
<sequence length="304" mass="32905">MRKLLPLTALVALSACGGGSDGRGGHGSGRSGQDQNASAEMHDSAATEARGRASSGPSVGVSAAPGVAFDYRYAFRLPSERISAVQEQHAQACEKLGLTRCRIIGFRYRLIRDDEIEAMLAFKLDPAIARQFGKSGAEVVDRSEGMLVDAEINGTDAGTAIAQANRTEAELNEELQQVERQLARGGIPAYERARLQSEAQMLRQQIRSNRAGRTANQETLATTPMAFHYGSGELIPGFDTRSPIRAALEQSWDNLIAGVATLLLILITLLPWAALALLGWWAARRLRPRIEQFGLRPQPAPMES</sequence>
<dbReference type="AlphaFoldDB" id="A0A6J4U1K2"/>
<evidence type="ECO:0000256" key="2">
    <source>
        <dbReference type="SAM" id="Phobius"/>
    </source>
</evidence>
<dbReference type="EMBL" id="CADCWD010000058">
    <property type="protein sequence ID" value="CAA9537866.1"/>
    <property type="molecule type" value="Genomic_DNA"/>
</dbReference>
<evidence type="ECO:0000313" key="3">
    <source>
        <dbReference type="EMBL" id="CAA9537866.1"/>
    </source>
</evidence>
<organism evidence="3">
    <name type="scientific">uncultured Sphingosinicella sp</name>
    <dbReference type="NCBI Taxonomy" id="478748"/>
    <lineage>
        <taxon>Bacteria</taxon>
        <taxon>Pseudomonadati</taxon>
        <taxon>Pseudomonadota</taxon>
        <taxon>Alphaproteobacteria</taxon>
        <taxon>Sphingomonadales</taxon>
        <taxon>Sphingosinicellaceae</taxon>
        <taxon>Sphingosinicella</taxon>
        <taxon>environmental samples</taxon>
    </lineage>
</organism>
<feature type="compositionally biased region" description="Basic and acidic residues" evidence="1">
    <location>
        <begin position="40"/>
        <end position="51"/>
    </location>
</feature>